<accession>A0ABS9Y4I4</accession>
<dbReference type="RefSeq" id="WP_242765296.1">
    <property type="nucleotide sequence ID" value="NZ_JALDAY010000004.1"/>
</dbReference>
<sequence>MPEYIPAAPGWYVAEYIDGEIDLDPVLAWKPAVTSGGEDTLLPVVDGGSYCLPLVLDEASFKSYARHVVYRPNHDPGASTAALNLTTSKETH</sequence>
<reference evidence="1" key="1">
    <citation type="submission" date="2022-03" db="EMBL/GenBank/DDBJ databases">
        <title>Streptomyces 7R015 and 7R016 isolated from Barleria lupulina in Thailand.</title>
        <authorList>
            <person name="Kanchanasin P."/>
            <person name="Phongsopitanun W."/>
            <person name="Tanasupawat S."/>
        </authorList>
    </citation>
    <scope>NUCLEOTIDE SEQUENCE</scope>
    <source>
        <strain evidence="1">7R015</strain>
    </source>
</reference>
<comment type="caution">
    <text evidence="1">The sequence shown here is derived from an EMBL/GenBank/DDBJ whole genome shotgun (WGS) entry which is preliminary data.</text>
</comment>
<gene>
    <name evidence="1" type="ORF">MQP27_13495</name>
</gene>
<evidence type="ECO:0000313" key="1">
    <source>
        <dbReference type="EMBL" id="MCI3272127.1"/>
    </source>
</evidence>
<name>A0ABS9Y4I4_9ACTN</name>
<protein>
    <submittedName>
        <fullName evidence="1">Uncharacterized protein</fullName>
    </submittedName>
</protein>
<dbReference type="EMBL" id="JALDAY010000004">
    <property type="protein sequence ID" value="MCI3272127.1"/>
    <property type="molecule type" value="Genomic_DNA"/>
</dbReference>
<keyword evidence="2" id="KW-1185">Reference proteome</keyword>
<proteinExistence type="predicted"/>
<dbReference type="Proteomes" id="UP001165269">
    <property type="component" value="Unassembled WGS sequence"/>
</dbReference>
<organism evidence="1 2">
    <name type="scientific">Streptomyces cylindrosporus</name>
    <dbReference type="NCBI Taxonomy" id="2927583"/>
    <lineage>
        <taxon>Bacteria</taxon>
        <taxon>Bacillati</taxon>
        <taxon>Actinomycetota</taxon>
        <taxon>Actinomycetes</taxon>
        <taxon>Kitasatosporales</taxon>
        <taxon>Streptomycetaceae</taxon>
        <taxon>Streptomyces</taxon>
    </lineage>
</organism>
<evidence type="ECO:0000313" key="2">
    <source>
        <dbReference type="Proteomes" id="UP001165269"/>
    </source>
</evidence>